<reference evidence="1" key="1">
    <citation type="submission" date="2014-09" db="EMBL/GenBank/DDBJ databases">
        <title>Draft genome sequence of an oleaginous Mucoromycotina fungus Mucor ambiguus NBRC6742.</title>
        <authorList>
            <person name="Takeda I."/>
            <person name="Yamane N."/>
            <person name="Morita T."/>
            <person name="Tamano K."/>
            <person name="Machida M."/>
            <person name="Baker S."/>
            <person name="Koike H."/>
        </authorList>
    </citation>
    <scope>NUCLEOTIDE SEQUENCE</scope>
    <source>
        <strain evidence="1">NBRC 6742</strain>
    </source>
</reference>
<dbReference type="AlphaFoldDB" id="A0A0C9MH42"/>
<proteinExistence type="predicted"/>
<evidence type="ECO:0000313" key="1">
    <source>
        <dbReference type="EMBL" id="GAN06639.1"/>
    </source>
</evidence>
<gene>
    <name evidence="1" type="ORF">MAM1_0131d06126</name>
</gene>
<protein>
    <submittedName>
        <fullName evidence="1">Uncharacterized protein</fullName>
    </submittedName>
</protein>
<name>A0A0C9MH42_9FUNG</name>
<accession>A0A0C9MH42</accession>
<keyword evidence="2" id="KW-1185">Reference proteome</keyword>
<organism evidence="1">
    <name type="scientific">Mucor ambiguus</name>
    <dbReference type="NCBI Taxonomy" id="91626"/>
    <lineage>
        <taxon>Eukaryota</taxon>
        <taxon>Fungi</taxon>
        <taxon>Fungi incertae sedis</taxon>
        <taxon>Mucoromycota</taxon>
        <taxon>Mucoromycotina</taxon>
        <taxon>Mucoromycetes</taxon>
        <taxon>Mucorales</taxon>
        <taxon>Mucorineae</taxon>
        <taxon>Mucoraceae</taxon>
        <taxon>Mucor</taxon>
    </lineage>
</organism>
<sequence>MQIKAMPASTTLFKTKWNTFVTKLTPIHSSNDSQQQRNQLRRDSDDTIISRIKNRKHSDAMSVGTFESTVSMKDKFRQAIPFFRRRSSSNISSCNDEVVSTSTTPAPSVDYCHQLEKLQALYTLAVDELNYAEDSQGSSYYSGDRVAAREAVNDCANAYIELLRHTTDALTREGLQSSMTPKLIKLQKRIDALPEVDEDGDYY</sequence>
<dbReference type="OrthoDB" id="273230at2759"/>
<dbReference type="EMBL" id="DF836420">
    <property type="protein sequence ID" value="GAN06639.1"/>
    <property type="molecule type" value="Genomic_DNA"/>
</dbReference>
<dbReference type="Proteomes" id="UP000053815">
    <property type="component" value="Unassembled WGS sequence"/>
</dbReference>
<evidence type="ECO:0000313" key="2">
    <source>
        <dbReference type="Proteomes" id="UP000053815"/>
    </source>
</evidence>